<reference evidence="2 3" key="1">
    <citation type="submission" date="2021-01" db="EMBL/GenBank/DDBJ databases">
        <title>Whole genome shotgun sequence of Planobispora longispora NBRC 13918.</title>
        <authorList>
            <person name="Komaki H."/>
            <person name="Tamura T."/>
        </authorList>
    </citation>
    <scope>NUCLEOTIDE SEQUENCE [LARGE SCALE GENOMIC DNA]</scope>
    <source>
        <strain evidence="2 3">NBRC 13918</strain>
    </source>
</reference>
<evidence type="ECO:0000313" key="3">
    <source>
        <dbReference type="Proteomes" id="UP000616724"/>
    </source>
</evidence>
<dbReference type="InterPro" id="IPR025159">
    <property type="entry name" value="AbiEi_N"/>
</dbReference>
<organism evidence="2 3">
    <name type="scientific">Planobispora longispora</name>
    <dbReference type="NCBI Taxonomy" id="28887"/>
    <lineage>
        <taxon>Bacteria</taxon>
        <taxon>Bacillati</taxon>
        <taxon>Actinomycetota</taxon>
        <taxon>Actinomycetes</taxon>
        <taxon>Streptosporangiales</taxon>
        <taxon>Streptosporangiaceae</taxon>
        <taxon>Planobispora</taxon>
    </lineage>
</organism>
<accession>A0A8J3RL24</accession>
<gene>
    <name evidence="2" type="ORF">Plo01_49200</name>
</gene>
<dbReference type="AlphaFoldDB" id="A0A8J3RL24"/>
<proteinExistence type="predicted"/>
<evidence type="ECO:0000313" key="2">
    <source>
        <dbReference type="EMBL" id="GIH78491.1"/>
    </source>
</evidence>
<name>A0A8J3RL24_9ACTN</name>
<feature type="domain" description="AbiEi antitoxin N-terminal" evidence="1">
    <location>
        <begin position="9"/>
        <end position="56"/>
    </location>
</feature>
<dbReference type="Pfam" id="PF13338">
    <property type="entry name" value="AbiEi_4"/>
    <property type="match status" value="1"/>
</dbReference>
<sequence length="208" mass="22607">MAMGSSLGRLSSLAEAQRGMVTTAQAEQLGVPRRDLSRLVTAGALERIDYGVYRIAGSPRPRWEELRAAWLKLAPALSVDERNAGHGVVSHQSATLVHQLGLLEPLTHEFTVPPSRRVRSRRTDVLIHRAGLSPDEMEWADELLVTTPIRTVTDLCRIRLDGEHLSGVVADALTRQLVDEAALLAVLGQHAEAYGFAAGGEFLTFLSG</sequence>
<dbReference type="EMBL" id="BOOH01000039">
    <property type="protein sequence ID" value="GIH78491.1"/>
    <property type="molecule type" value="Genomic_DNA"/>
</dbReference>
<protein>
    <recommendedName>
        <fullName evidence="1">AbiEi antitoxin N-terminal domain-containing protein</fullName>
    </recommendedName>
</protein>
<comment type="caution">
    <text evidence="2">The sequence shown here is derived from an EMBL/GenBank/DDBJ whole genome shotgun (WGS) entry which is preliminary data.</text>
</comment>
<dbReference type="Proteomes" id="UP000616724">
    <property type="component" value="Unassembled WGS sequence"/>
</dbReference>
<evidence type="ECO:0000259" key="1">
    <source>
        <dbReference type="Pfam" id="PF13338"/>
    </source>
</evidence>
<keyword evidence="3" id="KW-1185">Reference proteome</keyword>
<dbReference type="RefSeq" id="WP_203892982.1">
    <property type="nucleotide sequence ID" value="NZ_BOOH01000039.1"/>
</dbReference>